<protein>
    <submittedName>
        <fullName evidence="1">Uncharacterized protein</fullName>
    </submittedName>
</protein>
<feature type="non-terminal residue" evidence="1">
    <location>
        <position position="228"/>
    </location>
</feature>
<gene>
    <name evidence="1" type="ORF">FNH09_13355</name>
</gene>
<dbReference type="RefSeq" id="WP_152887455.1">
    <property type="nucleotide sequence ID" value="NZ_VJZD01000042.1"/>
</dbReference>
<organism evidence="1 2">
    <name type="scientific">Streptomyces adustus</name>
    <dbReference type="NCBI Taxonomy" id="1609272"/>
    <lineage>
        <taxon>Bacteria</taxon>
        <taxon>Bacillati</taxon>
        <taxon>Actinomycetota</taxon>
        <taxon>Actinomycetes</taxon>
        <taxon>Kitasatosporales</taxon>
        <taxon>Streptomycetaceae</taxon>
        <taxon>Streptomyces</taxon>
    </lineage>
</organism>
<dbReference type="EMBL" id="VJZD01000042">
    <property type="protein sequence ID" value="MPY32234.1"/>
    <property type="molecule type" value="Genomic_DNA"/>
</dbReference>
<sequence>MTPLPLTDATVLNSLESLAAERATGALSGERGTFYLLAGRVAHVDSPFAPDLGLLLTGSGAVDPDGWQEALDRGGRRRSVGRQLVDSGRLAAGALELCHLGVLFDAAYFALGRTSRAPRFRPDIGHWLGAVRPVPVDAVVRESQRRRDQLQRIWPEPDIDNAPLVRVPGVRAAALPTRRGRALAQVDGVRTAAEIASALAWRTFPTLVELRRLAADGLVTTVSAPPVP</sequence>
<evidence type="ECO:0000313" key="1">
    <source>
        <dbReference type="EMBL" id="MPY32234.1"/>
    </source>
</evidence>
<comment type="caution">
    <text evidence="1">The sequence shown here is derived from an EMBL/GenBank/DDBJ whole genome shotgun (WGS) entry which is preliminary data.</text>
</comment>
<dbReference type="AlphaFoldDB" id="A0A5N8VDW5"/>
<evidence type="ECO:0000313" key="2">
    <source>
        <dbReference type="Proteomes" id="UP000325849"/>
    </source>
</evidence>
<name>A0A5N8VDW5_9ACTN</name>
<proteinExistence type="predicted"/>
<dbReference type="Proteomes" id="UP000325849">
    <property type="component" value="Unassembled WGS sequence"/>
</dbReference>
<reference evidence="1 2" key="1">
    <citation type="submission" date="2019-07" db="EMBL/GenBank/DDBJ databases">
        <title>New species of Amycolatopsis and Streptomyces.</title>
        <authorList>
            <person name="Duangmal K."/>
            <person name="Teo W.F.A."/>
            <person name="Lipun K."/>
        </authorList>
    </citation>
    <scope>NUCLEOTIDE SEQUENCE [LARGE SCALE GENOMIC DNA]</scope>
    <source>
        <strain evidence="1 2">NBRC 109810</strain>
    </source>
</reference>
<keyword evidence="2" id="KW-1185">Reference proteome</keyword>
<accession>A0A5N8VDW5</accession>
<dbReference type="OrthoDB" id="3538879at2"/>